<proteinExistence type="predicted"/>
<comment type="caution">
    <text evidence="10">The sequence shown here is derived from an EMBL/GenBank/DDBJ whole genome shotgun (WGS) entry which is preliminary data.</text>
</comment>
<evidence type="ECO:0000256" key="6">
    <source>
        <dbReference type="ARBA" id="ARBA00022777"/>
    </source>
</evidence>
<dbReference type="Pfam" id="PF08376">
    <property type="entry name" value="NIT"/>
    <property type="match status" value="1"/>
</dbReference>
<keyword evidence="7" id="KW-1133">Transmembrane helix</keyword>
<dbReference type="SMART" id="SM00387">
    <property type="entry name" value="HATPase_c"/>
    <property type="match status" value="1"/>
</dbReference>
<feature type="region of interest" description="Disordered" evidence="8">
    <location>
        <begin position="260"/>
        <end position="290"/>
    </location>
</feature>
<dbReference type="PANTHER" id="PTHR45436">
    <property type="entry name" value="SENSOR HISTIDINE KINASE YKOH"/>
    <property type="match status" value="1"/>
</dbReference>
<dbReference type="Gene3D" id="3.30.565.10">
    <property type="entry name" value="Histidine kinase-like ATPase, C-terminal domain"/>
    <property type="match status" value="1"/>
</dbReference>
<dbReference type="Pfam" id="PF02518">
    <property type="entry name" value="HATPase_c"/>
    <property type="match status" value="1"/>
</dbReference>
<feature type="region of interest" description="Disordered" evidence="8">
    <location>
        <begin position="642"/>
        <end position="871"/>
    </location>
</feature>
<accession>A0A543NHG7</accession>
<dbReference type="PROSITE" id="PS50109">
    <property type="entry name" value="HIS_KIN"/>
    <property type="match status" value="1"/>
</dbReference>
<dbReference type="GO" id="GO:0005886">
    <property type="term" value="C:plasma membrane"/>
    <property type="evidence" value="ECO:0007669"/>
    <property type="project" value="TreeGrafter"/>
</dbReference>
<feature type="compositionally biased region" description="Basic and acidic residues" evidence="8">
    <location>
        <begin position="784"/>
        <end position="797"/>
    </location>
</feature>
<evidence type="ECO:0000256" key="4">
    <source>
        <dbReference type="ARBA" id="ARBA00022679"/>
    </source>
</evidence>
<evidence type="ECO:0000256" key="1">
    <source>
        <dbReference type="ARBA" id="ARBA00000085"/>
    </source>
</evidence>
<keyword evidence="11" id="KW-1185">Reference proteome</keyword>
<evidence type="ECO:0000313" key="10">
    <source>
        <dbReference type="EMBL" id="TQN31287.1"/>
    </source>
</evidence>
<dbReference type="GO" id="GO:0000160">
    <property type="term" value="P:phosphorelay signal transduction system"/>
    <property type="evidence" value="ECO:0007669"/>
    <property type="project" value="TreeGrafter"/>
</dbReference>
<dbReference type="EC" id="2.7.13.3" evidence="2"/>
<sequence length="871" mass="93619">MGQPNAVGSIKTQLNRIVLIPSVTFLVLFALLSTATLIQAAALRTATGDSRAALELYHVVAQVQKERRLAVEHVSSPSEASLQALREQGEATDGAVREFTDHRARFQDGDDSVSTVAHEFADEVERREALRSDAMSEEPGVEETMSGYSGIVDRGIRLYDAIGDRFDYGRAVAASAGAVETMRAQDLFSRAAALLGGRVAADEFSVRDQVRFSSRMSGFRDRLRETGPALEGPPAEVYAELTEGDSWNEVNAVADRIIERSPETAPGGGEASERDGAALPAGADDWNPDAAEVHTGLTTLVNAQARSVVSAVETASTWMFTLALGGGIMALFAGTMAHGVASKSASRLTNKLVQLRADTLRLAREELPRIVGRLERGEPVDLDTEMRQLDHGVDEVGQVADAFNVAQRTAVSAAVKQSELRAGVNRVFLSIAHRNQSLVQRQLHVLDRVEREEEDPDLLEDLFHLDHLATRGRRNAENLIILGGEQPGRRWRTPIPLVDVLRGAISETEEYARVKLRAVPELALSGKVVADVIHLVAELVENATAFSPPHTQVYISSETVPKGLVVEIEDRGLGMGQEALDQANQTLSQAPEFDVMALTPDSRLGLFVVARLAEKHGIHVQLRPSPYGGTRAVVLVPSALVSSTQPAMSGVNRTEPGVSSETRDCGDRIAAQTRHQGEAEDRSRPEPSAEGNVRQVALEPRQHPDAGSPSERAPEGTGVSSLRNTDTEERSAAPGEGSASAPVEPVGGGRRPELPRRRRQANIASQLRQETDAECESGASTEGPAERKNRSPDESRRMMYAFQTGTRRGREAELAEEDRGVLTAPDESTEPGAGDGTYEPVFEPAAPSARDGGTHGGQAGVVPGEHMGESE</sequence>
<keyword evidence="6 10" id="KW-0418">Kinase</keyword>
<dbReference type="SUPFAM" id="SSF55874">
    <property type="entry name" value="ATPase domain of HSP90 chaperone/DNA topoisomerase II/histidine kinase"/>
    <property type="match status" value="1"/>
</dbReference>
<dbReference type="AlphaFoldDB" id="A0A543NHG7"/>
<name>A0A543NHG7_9ACTN</name>
<dbReference type="InterPro" id="IPR003594">
    <property type="entry name" value="HATPase_dom"/>
</dbReference>
<protein>
    <recommendedName>
        <fullName evidence="2">histidine kinase</fullName>
        <ecNumber evidence="2">2.7.13.3</ecNumber>
    </recommendedName>
</protein>
<evidence type="ECO:0000313" key="11">
    <source>
        <dbReference type="Proteomes" id="UP000317422"/>
    </source>
</evidence>
<dbReference type="EMBL" id="VFQC01000001">
    <property type="protein sequence ID" value="TQN31287.1"/>
    <property type="molecule type" value="Genomic_DNA"/>
</dbReference>
<evidence type="ECO:0000256" key="3">
    <source>
        <dbReference type="ARBA" id="ARBA00022553"/>
    </source>
</evidence>
<gene>
    <name evidence="10" type="ORF">FHX37_1184</name>
</gene>
<feature type="domain" description="Histidine kinase" evidence="9">
    <location>
        <begin position="532"/>
        <end position="640"/>
    </location>
</feature>
<feature type="compositionally biased region" description="Basic and acidic residues" evidence="8">
    <location>
        <begin position="808"/>
        <end position="820"/>
    </location>
</feature>
<feature type="compositionally biased region" description="Low complexity" evidence="8">
    <location>
        <begin position="732"/>
        <end position="742"/>
    </location>
</feature>
<organism evidence="10 11">
    <name type="scientific">Haloactinospora alba</name>
    <dbReference type="NCBI Taxonomy" id="405555"/>
    <lineage>
        <taxon>Bacteria</taxon>
        <taxon>Bacillati</taxon>
        <taxon>Actinomycetota</taxon>
        <taxon>Actinomycetes</taxon>
        <taxon>Streptosporangiales</taxon>
        <taxon>Nocardiopsidaceae</taxon>
        <taxon>Haloactinospora</taxon>
    </lineage>
</organism>
<comment type="catalytic activity">
    <reaction evidence="1">
        <text>ATP + protein L-histidine = ADP + protein N-phospho-L-histidine.</text>
        <dbReference type="EC" id="2.7.13.3"/>
    </reaction>
</comment>
<dbReference type="InterPro" id="IPR050428">
    <property type="entry name" value="TCS_sensor_his_kinase"/>
</dbReference>
<evidence type="ECO:0000256" key="2">
    <source>
        <dbReference type="ARBA" id="ARBA00012438"/>
    </source>
</evidence>
<dbReference type="InterPro" id="IPR005467">
    <property type="entry name" value="His_kinase_dom"/>
</dbReference>
<evidence type="ECO:0000256" key="7">
    <source>
        <dbReference type="ARBA" id="ARBA00022989"/>
    </source>
</evidence>
<dbReference type="Proteomes" id="UP000317422">
    <property type="component" value="Unassembled WGS sequence"/>
</dbReference>
<keyword evidence="5" id="KW-0812">Transmembrane</keyword>
<evidence type="ECO:0000259" key="9">
    <source>
        <dbReference type="PROSITE" id="PS50109"/>
    </source>
</evidence>
<keyword evidence="3" id="KW-0597">Phosphoprotein</keyword>
<keyword evidence="7" id="KW-0472">Membrane</keyword>
<evidence type="ECO:0000256" key="5">
    <source>
        <dbReference type="ARBA" id="ARBA00022692"/>
    </source>
</evidence>
<dbReference type="GO" id="GO:0004673">
    <property type="term" value="F:protein histidine kinase activity"/>
    <property type="evidence" value="ECO:0007669"/>
    <property type="project" value="UniProtKB-EC"/>
</dbReference>
<dbReference type="InterPro" id="IPR036890">
    <property type="entry name" value="HATPase_C_sf"/>
</dbReference>
<dbReference type="PANTHER" id="PTHR45436:SF5">
    <property type="entry name" value="SENSOR HISTIDINE KINASE TRCS"/>
    <property type="match status" value="1"/>
</dbReference>
<evidence type="ECO:0000256" key="8">
    <source>
        <dbReference type="SAM" id="MobiDB-lite"/>
    </source>
</evidence>
<keyword evidence="4" id="KW-0808">Transferase</keyword>
<reference evidence="10 11" key="1">
    <citation type="submission" date="2019-06" db="EMBL/GenBank/DDBJ databases">
        <title>Sequencing the genomes of 1000 actinobacteria strains.</title>
        <authorList>
            <person name="Klenk H.-P."/>
        </authorList>
    </citation>
    <scope>NUCLEOTIDE SEQUENCE [LARGE SCALE GENOMIC DNA]</scope>
    <source>
        <strain evidence="10 11">DSM 45015</strain>
    </source>
</reference>
<feature type="compositionally biased region" description="Basic and acidic residues" evidence="8">
    <location>
        <begin position="675"/>
        <end position="687"/>
    </location>
</feature>
<dbReference type="OrthoDB" id="3845898at2"/>
<dbReference type="InterPro" id="IPR013587">
    <property type="entry name" value="Nitrate/nitrite_sensing"/>
</dbReference>